<dbReference type="InterPro" id="IPR036390">
    <property type="entry name" value="WH_DNA-bd_sf"/>
</dbReference>
<dbReference type="GO" id="GO:0003700">
    <property type="term" value="F:DNA-binding transcription factor activity"/>
    <property type="evidence" value="ECO:0007669"/>
    <property type="project" value="InterPro"/>
</dbReference>
<protein>
    <submittedName>
        <fullName evidence="5">Transcription regulator</fullName>
    </submittedName>
</protein>
<dbReference type="Pfam" id="PF00392">
    <property type="entry name" value="GntR"/>
    <property type="match status" value="1"/>
</dbReference>
<organism evidence="5 6">
    <name type="scientific">Mesorhizobium japonicum (strain LMG 29417 / CECT 9101 / MAFF 303099)</name>
    <name type="common">Mesorhizobium loti (strain MAFF 303099)</name>
    <dbReference type="NCBI Taxonomy" id="266835"/>
    <lineage>
        <taxon>Bacteria</taxon>
        <taxon>Pseudomonadati</taxon>
        <taxon>Pseudomonadota</taxon>
        <taxon>Alphaproteobacteria</taxon>
        <taxon>Hyphomicrobiales</taxon>
        <taxon>Phyllobacteriaceae</taxon>
        <taxon>Mesorhizobium</taxon>
    </lineage>
</organism>
<dbReference type="HOGENOM" id="CLU_017584_5_4_5"/>
<dbReference type="InterPro" id="IPR011711">
    <property type="entry name" value="GntR_C"/>
</dbReference>
<dbReference type="Pfam" id="PF07729">
    <property type="entry name" value="FCD"/>
    <property type="match status" value="1"/>
</dbReference>
<dbReference type="SUPFAM" id="SSF46785">
    <property type="entry name" value="Winged helix' DNA-binding domain"/>
    <property type="match status" value="1"/>
</dbReference>
<keyword evidence="1" id="KW-0805">Transcription regulation</keyword>
<evidence type="ECO:0000313" key="5">
    <source>
        <dbReference type="EMBL" id="BAB52613.1"/>
    </source>
</evidence>
<dbReference type="Gene3D" id="1.20.120.530">
    <property type="entry name" value="GntR ligand-binding domain-like"/>
    <property type="match status" value="1"/>
</dbReference>
<evidence type="ECO:0000256" key="2">
    <source>
        <dbReference type="ARBA" id="ARBA00023125"/>
    </source>
</evidence>
<dbReference type="PANTHER" id="PTHR43537">
    <property type="entry name" value="TRANSCRIPTIONAL REGULATOR, GNTR FAMILY"/>
    <property type="match status" value="1"/>
</dbReference>
<dbReference type="EMBL" id="BA000012">
    <property type="protein sequence ID" value="BAB52613.1"/>
    <property type="molecule type" value="Genomic_DNA"/>
</dbReference>
<name>Q989T1_RHILO</name>
<dbReference type="AlphaFoldDB" id="Q989T1"/>
<dbReference type="InterPro" id="IPR036388">
    <property type="entry name" value="WH-like_DNA-bd_sf"/>
</dbReference>
<sequence length="232" mass="26872">MLEQKKPRSKYRLQRQSLPEALSESLRERILSGEFKEGDPLIQEAIAAEYECSRMPVREAFRQLEAAGLIVSKIHKGAIVSTLPSEQIMELFELRATLECDILSRSLEHLSDEELAHSAQILKRLEEAYHKRDIARVGALNWEFHRSLYRPAGRIQTLAILQGINVQIDRYIRIQLLLTSGFEEAEREHRQILSMCKERDRQVVEFMRGHIIRAGHNLLEALNKRRVNDPAV</sequence>
<proteinExistence type="predicted"/>
<evidence type="ECO:0000313" key="6">
    <source>
        <dbReference type="Proteomes" id="UP000000552"/>
    </source>
</evidence>
<reference evidence="5 6" key="1">
    <citation type="journal article" date="2000" name="DNA Res.">
        <title>Complete genome structure of the nitrogen-fixing symbiotic bacterium Mesorhizobium loti.</title>
        <authorList>
            <person name="Kaneko T."/>
            <person name="Nakamura Y."/>
            <person name="Sato S."/>
            <person name="Asamizu E."/>
            <person name="Kato T."/>
            <person name="Sasamoto S."/>
            <person name="Watanabe A."/>
            <person name="Idesawa K."/>
            <person name="Ishikawa A."/>
            <person name="Kawashima K."/>
            <person name="Kimura T."/>
            <person name="Kishida Y."/>
            <person name="Kiyokawa C."/>
            <person name="Kohara M."/>
            <person name="Matsumoto M."/>
            <person name="Matsuno A."/>
            <person name="Mochizuki Y."/>
            <person name="Nakayama S."/>
            <person name="Nakazaki N."/>
            <person name="Shimpo S."/>
            <person name="Sugimoto M."/>
            <person name="Takeuchi C."/>
            <person name="Yamada M."/>
            <person name="Tabata S."/>
        </authorList>
    </citation>
    <scope>NUCLEOTIDE SEQUENCE [LARGE SCALE GENOMIC DNA]</scope>
    <source>
        <strain evidence="6">LMG 29417 / CECT 9101 / MAFF 303099</strain>
    </source>
</reference>
<dbReference type="KEGG" id="mlo:mll6291"/>
<dbReference type="PROSITE" id="PS50949">
    <property type="entry name" value="HTH_GNTR"/>
    <property type="match status" value="1"/>
</dbReference>
<dbReference type="Proteomes" id="UP000000552">
    <property type="component" value="Chromosome"/>
</dbReference>
<dbReference type="InterPro" id="IPR000524">
    <property type="entry name" value="Tscrpt_reg_HTH_GntR"/>
</dbReference>
<dbReference type="SMART" id="SM00345">
    <property type="entry name" value="HTH_GNTR"/>
    <property type="match status" value="1"/>
</dbReference>
<evidence type="ECO:0000256" key="1">
    <source>
        <dbReference type="ARBA" id="ARBA00023015"/>
    </source>
</evidence>
<dbReference type="Gene3D" id="1.10.10.10">
    <property type="entry name" value="Winged helix-like DNA-binding domain superfamily/Winged helix DNA-binding domain"/>
    <property type="match status" value="1"/>
</dbReference>
<evidence type="ECO:0000259" key="4">
    <source>
        <dbReference type="PROSITE" id="PS50949"/>
    </source>
</evidence>
<gene>
    <name evidence="5" type="ordered locus">mll6291</name>
</gene>
<accession>Q989T1</accession>
<dbReference type="PANTHER" id="PTHR43537:SF41">
    <property type="entry name" value="TRANSCRIPTIONAL REGULATORY PROTEIN"/>
    <property type="match status" value="1"/>
</dbReference>
<feature type="domain" description="HTH gntR-type" evidence="4">
    <location>
        <begin position="16"/>
        <end position="83"/>
    </location>
</feature>
<dbReference type="GO" id="GO:0003677">
    <property type="term" value="F:DNA binding"/>
    <property type="evidence" value="ECO:0007669"/>
    <property type="project" value="UniProtKB-KW"/>
</dbReference>
<keyword evidence="2" id="KW-0238">DNA-binding</keyword>
<dbReference type="eggNOG" id="COG1802">
    <property type="taxonomic scope" value="Bacteria"/>
</dbReference>
<dbReference type="CDD" id="cd07377">
    <property type="entry name" value="WHTH_GntR"/>
    <property type="match status" value="1"/>
</dbReference>
<evidence type="ECO:0000256" key="3">
    <source>
        <dbReference type="ARBA" id="ARBA00023163"/>
    </source>
</evidence>
<dbReference type="SUPFAM" id="SSF48008">
    <property type="entry name" value="GntR ligand-binding domain-like"/>
    <property type="match status" value="1"/>
</dbReference>
<keyword evidence="3" id="KW-0804">Transcription</keyword>
<dbReference type="SMART" id="SM00895">
    <property type="entry name" value="FCD"/>
    <property type="match status" value="1"/>
</dbReference>
<dbReference type="InterPro" id="IPR008920">
    <property type="entry name" value="TF_FadR/GntR_C"/>
</dbReference>